<evidence type="ECO:0000313" key="2">
    <source>
        <dbReference type="EMBL" id="RUS75817.1"/>
    </source>
</evidence>
<dbReference type="Gene3D" id="3.60.10.10">
    <property type="entry name" value="Endonuclease/exonuclease/phosphatase"/>
    <property type="match status" value="1"/>
</dbReference>
<keyword evidence="3" id="KW-1185">Reference proteome</keyword>
<dbReference type="STRING" id="188477.A0A433T2N7"/>
<dbReference type="Proteomes" id="UP000271974">
    <property type="component" value="Unassembled WGS sequence"/>
</dbReference>
<proteinExistence type="predicted"/>
<dbReference type="InterPro" id="IPR027124">
    <property type="entry name" value="Swc5/CFDP1/2"/>
</dbReference>
<organism evidence="2 3">
    <name type="scientific">Elysia chlorotica</name>
    <name type="common">Eastern emerald elysia</name>
    <name type="synonym">Sea slug</name>
    <dbReference type="NCBI Taxonomy" id="188477"/>
    <lineage>
        <taxon>Eukaryota</taxon>
        <taxon>Metazoa</taxon>
        <taxon>Spiralia</taxon>
        <taxon>Lophotrochozoa</taxon>
        <taxon>Mollusca</taxon>
        <taxon>Gastropoda</taxon>
        <taxon>Heterobranchia</taxon>
        <taxon>Euthyneura</taxon>
        <taxon>Panpulmonata</taxon>
        <taxon>Sacoglossa</taxon>
        <taxon>Placobranchoidea</taxon>
        <taxon>Plakobranchidae</taxon>
        <taxon>Elysia</taxon>
    </lineage>
</organism>
<evidence type="ECO:0008006" key="4">
    <source>
        <dbReference type="Google" id="ProtNLM"/>
    </source>
</evidence>
<dbReference type="PANTHER" id="PTHR23227">
    <property type="entry name" value="BUCENTAUR RELATED"/>
    <property type="match status" value="1"/>
</dbReference>
<dbReference type="SUPFAM" id="SSF56219">
    <property type="entry name" value="DNase I-like"/>
    <property type="match status" value="1"/>
</dbReference>
<name>A0A433T2N7_ELYCH</name>
<dbReference type="InterPro" id="IPR036691">
    <property type="entry name" value="Endo/exonu/phosph_ase_sf"/>
</dbReference>
<accession>A0A433T2N7</accession>
<dbReference type="PANTHER" id="PTHR23227:SF67">
    <property type="entry name" value="CRANIOFACIAL DEVELOPMENT PROTEIN 2-LIKE"/>
    <property type="match status" value="1"/>
</dbReference>
<feature type="region of interest" description="Disordered" evidence="1">
    <location>
        <begin position="19"/>
        <end position="53"/>
    </location>
</feature>
<comment type="caution">
    <text evidence="2">The sequence shown here is derived from an EMBL/GenBank/DDBJ whole genome shotgun (WGS) entry which is preliminary data.</text>
</comment>
<evidence type="ECO:0000313" key="3">
    <source>
        <dbReference type="Proteomes" id="UP000271974"/>
    </source>
</evidence>
<protein>
    <recommendedName>
        <fullName evidence="4">Endonuclease/exonuclease/phosphatase domain-containing protein</fullName>
    </recommendedName>
</protein>
<evidence type="ECO:0000256" key="1">
    <source>
        <dbReference type="SAM" id="MobiDB-lite"/>
    </source>
</evidence>
<sequence>MMQYVKKCDARSYAGGSLSPGRATYAGQVKGEGPNEERSTGPPGWGLGAGPTTLSRKTTYVTETATKNTYTPWCDGLPELSEDACMNGSGESREEATGRKMEVLNTKTKTRIGFWNVRTMYETGKLAQVTAEMRRYNLHVLGVSESRWTGTGRLKTSTGETVLYSGRDDDLHREGVAVILKKGTEKSLMEWKPINSRLLKVRLRGKHINTTIIQCYAPTNDSDEDIKDEFYDQLQAEIESLPQHELRIIMGNLNAKVGNDNTNYERAMGREGCGSINDNGERLLETCTTYDYVIGGTLFQNQDIHKLTWCSPNERDINQIDHLMINGTWRSLLDVKAMRGSDHHLVMATLRLKLRRSGPRPSGQRRFGVDKLKDNKTRSSFILQVRNRFQTLSNLEQQQEP</sequence>
<dbReference type="AlphaFoldDB" id="A0A433T2N7"/>
<dbReference type="EMBL" id="RQTK01000709">
    <property type="protein sequence ID" value="RUS75817.1"/>
    <property type="molecule type" value="Genomic_DNA"/>
</dbReference>
<gene>
    <name evidence="2" type="ORF">EGW08_016409</name>
</gene>
<dbReference type="OrthoDB" id="10030815at2759"/>
<reference evidence="2 3" key="1">
    <citation type="submission" date="2019-01" db="EMBL/GenBank/DDBJ databases">
        <title>A draft genome assembly of the solar-powered sea slug Elysia chlorotica.</title>
        <authorList>
            <person name="Cai H."/>
            <person name="Li Q."/>
            <person name="Fang X."/>
            <person name="Li J."/>
            <person name="Curtis N.E."/>
            <person name="Altenburger A."/>
            <person name="Shibata T."/>
            <person name="Feng M."/>
            <person name="Maeda T."/>
            <person name="Schwartz J.A."/>
            <person name="Shigenobu S."/>
            <person name="Lundholm N."/>
            <person name="Nishiyama T."/>
            <person name="Yang H."/>
            <person name="Hasebe M."/>
            <person name="Li S."/>
            <person name="Pierce S.K."/>
            <person name="Wang J."/>
        </authorList>
    </citation>
    <scope>NUCLEOTIDE SEQUENCE [LARGE SCALE GENOMIC DNA]</scope>
    <source>
        <strain evidence="2">EC2010</strain>
        <tissue evidence="2">Whole organism of an adult</tissue>
    </source>
</reference>
<dbReference type="CDD" id="cd09076">
    <property type="entry name" value="L1-EN"/>
    <property type="match status" value="1"/>
</dbReference>